<keyword evidence="6" id="KW-1185">Reference proteome</keyword>
<dbReference type="NCBIfam" id="TIGR03382">
    <property type="entry name" value="GC_trans_RRR"/>
    <property type="match status" value="1"/>
</dbReference>
<protein>
    <recommendedName>
        <fullName evidence="4">Calx-beta domain-containing protein</fullName>
    </recommendedName>
</protein>
<accession>A0A4U1BXX5</accession>
<dbReference type="Gene3D" id="3.40.390.10">
    <property type="entry name" value="Collagenase (Catalytic Domain)"/>
    <property type="match status" value="1"/>
</dbReference>
<dbReference type="InterPro" id="IPR003644">
    <property type="entry name" value="Calx_beta"/>
</dbReference>
<dbReference type="RefSeq" id="WP_136861733.1">
    <property type="nucleotide sequence ID" value="NZ_SWCJ01000001.1"/>
</dbReference>
<dbReference type="GO" id="GO:0008237">
    <property type="term" value="F:metallopeptidase activity"/>
    <property type="evidence" value="ECO:0007669"/>
    <property type="project" value="InterPro"/>
</dbReference>
<keyword evidence="3" id="KW-0106">Calcium</keyword>
<dbReference type="Pfam" id="PF03160">
    <property type="entry name" value="Calx-beta"/>
    <property type="match status" value="2"/>
</dbReference>
<proteinExistence type="predicted"/>
<organism evidence="5 6">
    <name type="scientific">Ferrimonas aestuarii</name>
    <dbReference type="NCBI Taxonomy" id="2569539"/>
    <lineage>
        <taxon>Bacteria</taxon>
        <taxon>Pseudomonadati</taxon>
        <taxon>Pseudomonadota</taxon>
        <taxon>Gammaproteobacteria</taxon>
        <taxon>Alteromonadales</taxon>
        <taxon>Ferrimonadaceae</taxon>
        <taxon>Ferrimonas</taxon>
    </lineage>
</organism>
<dbReference type="AlphaFoldDB" id="A0A4U1BXX5"/>
<dbReference type="OrthoDB" id="7053703at2"/>
<sequence length="510" mass="53781">MKYPLLVLVFVTLVSFISLTSFEAEGTSLENDAIVDFDKLRQWQHRPTPLIQAATGNQADLIVYVPDWVSPMPSFGFIEAMAEQGIAATNQAFSDSQIDLELRLVGVLPVTLEPSMDSSALLTEFANNQSVNAALSRYYGADLALLFVPSMSDAAGIAFLPGNHSVVSYSGFPDQIRNAIFSHEIGHNFGAGHEGVATSLADYGHAIDCGFGVTVMWSTVSPGTLNSFSNPNLSSPIGCGDAAAADNARVLRESTSFITNTNAANTPQGSVEFEQTSQSVMEGNAVEVALTRDDFSGPAAVTVALNRDDGSSALFAVNFDAGEQEASLFFTVDGDGQVGDRLWRLQLHYPSGASLGANQQLSLVVSDSGDDQQPGRIEFGQDDYLVTAGQVLPVTLVRLGGSQGPLSVRLQTQDGSAVAGQDYTAVNQQVTFADGQMNLTTNISTALSGANRDFVLQLIAADGSVESARVVLGEPVTPTDSGGDGGGGGSLGWAVMLLAWMGYRRRRPLS</sequence>
<name>A0A4U1BXX5_9GAMM</name>
<dbReference type="SMART" id="SM00237">
    <property type="entry name" value="Calx_beta"/>
    <property type="match status" value="1"/>
</dbReference>
<gene>
    <name evidence="5" type="ORF">FCL42_02220</name>
</gene>
<feature type="domain" description="Calx-beta" evidence="4">
    <location>
        <begin position="364"/>
        <end position="459"/>
    </location>
</feature>
<evidence type="ECO:0000256" key="1">
    <source>
        <dbReference type="ARBA" id="ARBA00022729"/>
    </source>
</evidence>
<evidence type="ECO:0000313" key="6">
    <source>
        <dbReference type="Proteomes" id="UP000305675"/>
    </source>
</evidence>
<dbReference type="InterPro" id="IPR017756">
    <property type="entry name" value="TM_Gly-Cys-Arg_CS"/>
</dbReference>
<dbReference type="GO" id="GO:0016020">
    <property type="term" value="C:membrane"/>
    <property type="evidence" value="ECO:0007669"/>
    <property type="project" value="InterPro"/>
</dbReference>
<dbReference type="InterPro" id="IPR024079">
    <property type="entry name" value="MetalloPept_cat_dom_sf"/>
</dbReference>
<evidence type="ECO:0000313" key="5">
    <source>
        <dbReference type="EMBL" id="TKB58585.1"/>
    </source>
</evidence>
<keyword evidence="2" id="KW-0677">Repeat</keyword>
<evidence type="ECO:0000256" key="3">
    <source>
        <dbReference type="ARBA" id="ARBA00022837"/>
    </source>
</evidence>
<dbReference type="SUPFAM" id="SSF55486">
    <property type="entry name" value="Metalloproteases ('zincins'), catalytic domain"/>
    <property type="match status" value="1"/>
</dbReference>
<dbReference type="SUPFAM" id="SSF141072">
    <property type="entry name" value="CalX-like"/>
    <property type="match status" value="2"/>
</dbReference>
<evidence type="ECO:0000256" key="2">
    <source>
        <dbReference type="ARBA" id="ARBA00022737"/>
    </source>
</evidence>
<comment type="caution">
    <text evidence="5">The sequence shown here is derived from an EMBL/GenBank/DDBJ whole genome shotgun (WGS) entry which is preliminary data.</text>
</comment>
<keyword evidence="1" id="KW-0732">Signal</keyword>
<dbReference type="GO" id="GO:0007154">
    <property type="term" value="P:cell communication"/>
    <property type="evidence" value="ECO:0007669"/>
    <property type="project" value="InterPro"/>
</dbReference>
<dbReference type="InterPro" id="IPR038081">
    <property type="entry name" value="CalX-like_sf"/>
</dbReference>
<evidence type="ECO:0000259" key="4">
    <source>
        <dbReference type="SMART" id="SM00237"/>
    </source>
</evidence>
<dbReference type="Proteomes" id="UP000305675">
    <property type="component" value="Unassembled WGS sequence"/>
</dbReference>
<dbReference type="Gene3D" id="2.60.40.2030">
    <property type="match status" value="1"/>
</dbReference>
<reference evidence="5 6" key="1">
    <citation type="submission" date="2019-04" db="EMBL/GenBank/DDBJ databases">
        <authorList>
            <person name="Hwang J.C."/>
        </authorList>
    </citation>
    <scope>NUCLEOTIDE SEQUENCE [LARGE SCALE GENOMIC DNA]</scope>
    <source>
        <strain evidence="5 6">IMCC35002</strain>
    </source>
</reference>
<dbReference type="Pfam" id="PF13582">
    <property type="entry name" value="Reprolysin_3"/>
    <property type="match status" value="1"/>
</dbReference>
<dbReference type="EMBL" id="SWCJ01000001">
    <property type="protein sequence ID" value="TKB58585.1"/>
    <property type="molecule type" value="Genomic_DNA"/>
</dbReference>